<dbReference type="AlphaFoldDB" id="A0A2H0UHP7"/>
<evidence type="ECO:0000313" key="2">
    <source>
        <dbReference type="EMBL" id="PIR85928.1"/>
    </source>
</evidence>
<keyword evidence="1" id="KW-1133">Transmembrane helix</keyword>
<keyword evidence="1" id="KW-0812">Transmembrane</keyword>
<proteinExistence type="predicted"/>
<dbReference type="Pfam" id="PF08570">
    <property type="entry name" value="DUF1761"/>
    <property type="match status" value="1"/>
</dbReference>
<name>A0A2H0UHP7_9BACT</name>
<feature type="transmembrane region" description="Helical" evidence="1">
    <location>
        <begin position="117"/>
        <end position="138"/>
    </location>
</feature>
<feature type="transmembrane region" description="Helical" evidence="1">
    <location>
        <begin position="6"/>
        <end position="33"/>
    </location>
</feature>
<dbReference type="EMBL" id="PFBG01000018">
    <property type="protein sequence ID" value="PIR85928.1"/>
    <property type="molecule type" value="Genomic_DNA"/>
</dbReference>
<feature type="transmembrane region" description="Helical" evidence="1">
    <location>
        <begin position="54"/>
        <end position="74"/>
    </location>
</feature>
<dbReference type="InterPro" id="IPR013879">
    <property type="entry name" value="DUF1761"/>
</dbReference>
<reference evidence="3" key="1">
    <citation type="submission" date="2017-09" db="EMBL/GenBank/DDBJ databases">
        <title>Depth-based differentiation of microbial function through sediment-hosted aquifers and enrichment of novel symbionts in the deep terrestrial subsurface.</title>
        <authorList>
            <person name="Probst A.J."/>
            <person name="Ladd B."/>
            <person name="Jarett J.K."/>
            <person name="Geller-Mcgrath D.E."/>
            <person name="Sieber C.M.K."/>
            <person name="Emerson J.B."/>
            <person name="Anantharaman K."/>
            <person name="Thomas B.C."/>
            <person name="Malmstrom R."/>
            <person name="Stieglmeier M."/>
            <person name="Klingl A."/>
            <person name="Woyke T."/>
            <person name="Ryan C.M."/>
            <person name="Banfield J.F."/>
        </authorList>
    </citation>
    <scope>NUCLEOTIDE SEQUENCE [LARGE SCALE GENOMIC DNA]</scope>
</reference>
<sequence>MEVNYLTILACGVLAMVVGAIWYSPILFGNVWMRINKMSMPRPEEMAKQQKEMIPTYIIQFIMTLTLVYVLAHFVKGWSDVSGVTAALWVWLGFVVPTIASSVLWTNESSKDKFARFVVQAGYNLVLFVAFGYILGVWG</sequence>
<comment type="caution">
    <text evidence="2">The sequence shown here is derived from an EMBL/GenBank/DDBJ whole genome shotgun (WGS) entry which is preliminary data.</text>
</comment>
<accession>A0A2H0UHP7</accession>
<evidence type="ECO:0000313" key="3">
    <source>
        <dbReference type="Proteomes" id="UP000229612"/>
    </source>
</evidence>
<protein>
    <recommendedName>
        <fullName evidence="4">DUF1761 domain-containing protein</fullName>
    </recommendedName>
</protein>
<gene>
    <name evidence="2" type="ORF">COU14_01715</name>
</gene>
<feature type="transmembrane region" description="Helical" evidence="1">
    <location>
        <begin position="86"/>
        <end position="105"/>
    </location>
</feature>
<keyword evidence="1" id="KW-0472">Membrane</keyword>
<dbReference type="Proteomes" id="UP000229612">
    <property type="component" value="Unassembled WGS sequence"/>
</dbReference>
<evidence type="ECO:0008006" key="4">
    <source>
        <dbReference type="Google" id="ProtNLM"/>
    </source>
</evidence>
<organism evidence="2 3">
    <name type="scientific">Candidatus Kaiserbacteria bacterium CG10_big_fil_rev_8_21_14_0_10_44_10</name>
    <dbReference type="NCBI Taxonomy" id="1974606"/>
    <lineage>
        <taxon>Bacteria</taxon>
        <taxon>Candidatus Kaiseribacteriota</taxon>
    </lineage>
</organism>
<evidence type="ECO:0000256" key="1">
    <source>
        <dbReference type="SAM" id="Phobius"/>
    </source>
</evidence>